<dbReference type="InterPro" id="IPR057837">
    <property type="entry name" value="PH_SWAP70"/>
</dbReference>
<feature type="domain" description="PH" evidence="3">
    <location>
        <begin position="249"/>
        <end position="345"/>
    </location>
</feature>
<dbReference type="AlphaFoldDB" id="A0A4W2BZ13"/>
<dbReference type="PANTHER" id="PTHR14383:SF2">
    <property type="entry name" value="DIFFERENTIALLY EXPRESSED IN FDCP 6 HOMOLOG"/>
    <property type="match status" value="1"/>
</dbReference>
<dbReference type="STRING" id="30522.A0A4W2BZ13"/>
<name>A0A4W2BZ13_BOBOX</name>
<accession>A0A4W2BZ13</accession>
<feature type="region of interest" description="Disordered" evidence="2">
    <location>
        <begin position="585"/>
        <end position="701"/>
    </location>
</feature>
<keyword evidence="5" id="KW-1185">Reference proteome</keyword>
<dbReference type="PROSITE" id="PS50003">
    <property type="entry name" value="PH_DOMAIN"/>
    <property type="match status" value="1"/>
</dbReference>
<evidence type="ECO:0000256" key="1">
    <source>
        <dbReference type="ARBA" id="ARBA00082485"/>
    </source>
</evidence>
<dbReference type="GO" id="GO:0005737">
    <property type="term" value="C:cytoplasm"/>
    <property type="evidence" value="ECO:0007669"/>
    <property type="project" value="TreeGrafter"/>
</dbReference>
<feature type="compositionally biased region" description="Basic and acidic residues" evidence="2">
    <location>
        <begin position="364"/>
        <end position="378"/>
    </location>
</feature>
<evidence type="ECO:0000256" key="2">
    <source>
        <dbReference type="SAM" id="MobiDB-lite"/>
    </source>
</evidence>
<dbReference type="InterPro" id="IPR011993">
    <property type="entry name" value="PH-like_dom_sf"/>
</dbReference>
<dbReference type="SUPFAM" id="SSF50729">
    <property type="entry name" value="PH domain-like"/>
    <property type="match status" value="1"/>
</dbReference>
<feature type="region of interest" description="Disordered" evidence="2">
    <location>
        <begin position="544"/>
        <end position="566"/>
    </location>
</feature>
<dbReference type="Pfam" id="PF25530">
    <property type="entry name" value="EF-hand_SWAP70_N"/>
    <property type="match status" value="1"/>
</dbReference>
<dbReference type="Proteomes" id="UP000314981">
    <property type="component" value="Chromosome 23"/>
</dbReference>
<dbReference type="InterPro" id="IPR057836">
    <property type="entry name" value="EF-hand_SWAP70_N"/>
</dbReference>
<feature type="region of interest" description="Disordered" evidence="2">
    <location>
        <begin position="351"/>
        <end position="378"/>
    </location>
</feature>
<reference evidence="4 5" key="1">
    <citation type="submission" date="2018-11" db="EMBL/GenBank/DDBJ databases">
        <title>Haplotype-resolved cattle genomes.</title>
        <authorList>
            <person name="Low W.Y."/>
            <person name="Tearle R."/>
            <person name="Bickhart D.M."/>
            <person name="Rosen B.D."/>
            <person name="Koren S."/>
            <person name="Rhie A."/>
            <person name="Hiendleder S."/>
            <person name="Phillippy A.M."/>
            <person name="Smith T.P.L."/>
            <person name="Williams J.L."/>
        </authorList>
    </citation>
    <scope>NUCLEOTIDE SEQUENCE [LARGE SCALE GENOMIC DNA]</scope>
</reference>
<dbReference type="PANTHER" id="PTHR14383">
    <property type="entry name" value="SWAP-70 RECOMBINASE"/>
    <property type="match status" value="1"/>
</dbReference>
<sequence>MCIYAYVCVYIYKEREREREVLVMIELNNACRRLSWMGVRTTGEGEQPCGPALPGLRKASPALSQVLSHNLYTVLHIPHDPVALEEHFRDDDDGPVSSQGYMPYLNKYILDKVEEGAFVKEHFDELCWTLTAKKNYQVDSNGNSMLSNQDAFRLWCLFNFLSEDKYPLIMVPDEVEYLLKKVLSSMSLEVGLGELEELLAQEAQAAQSSGGLSVWQFLELFNSGRCLRGVGRDTLSMAIHEVYQELIQDVLKQGYLWKRGHLRRNWAERWFQLQPSCLCYFGSEECKEKRGMIPLDAQCCVEVLPDREGKRCMFCVKTASRTYEMSASDTRQRQEWTAAIQTAIRLQAEGKTSLHKDLKQKRREQREQRERRRAAKEEEMLRLQQLQEEKERKLQELELLQEAQRQAERLMQEEEERRRSQHRELQQALEVQLREAEQARASMQAEMELKKEEAARQRQRIKELEEMQQRLQEALQLEVKARQDEEAVRLAQTRLLEEEEEKLKQLLQLKEEQERYIERAQQEKQELQQEMALQSRSLQQAQQQLEEVRQNRQRADEDVEAAQQKLRQASTNVKHWNVQMNRLMHPIKPGDKRPTTSSSFTGFQAPLLARRDSSLKRLTRWGSRDNKTPSPSSSDQQKSLNGPGHSWPVGDTSLCRRRSCSPGAQGPGPRTVKQPGLETRSFFFCTSPRPQTTEAVRDVDP</sequence>
<dbReference type="FunFam" id="2.30.29.30:FF:000172">
    <property type="entry name" value="differentially expressed in FDCP 6 homolog"/>
    <property type="match status" value="1"/>
</dbReference>
<proteinExistence type="predicted"/>
<dbReference type="Ensembl" id="ENSBIXT00000005319.1">
    <property type="protein sequence ID" value="ENSBIXP00000005640.1"/>
    <property type="gene ID" value="ENSBIXG00000011822.1"/>
</dbReference>
<feature type="compositionally biased region" description="Basic and acidic residues" evidence="2">
    <location>
        <begin position="546"/>
        <end position="556"/>
    </location>
</feature>
<dbReference type="CDD" id="cd13273">
    <property type="entry name" value="PH_SWAP-70"/>
    <property type="match status" value="1"/>
</dbReference>
<dbReference type="SMART" id="SM00233">
    <property type="entry name" value="PH"/>
    <property type="match status" value="1"/>
</dbReference>
<evidence type="ECO:0000313" key="4">
    <source>
        <dbReference type="Ensembl" id="ENSBIXP00000005640.1"/>
    </source>
</evidence>
<feature type="compositionally biased region" description="Polar residues" evidence="2">
    <location>
        <begin position="628"/>
        <end position="640"/>
    </location>
</feature>
<reference evidence="4" key="2">
    <citation type="submission" date="2025-08" db="UniProtKB">
        <authorList>
            <consortium name="Ensembl"/>
        </authorList>
    </citation>
    <scope>IDENTIFICATION</scope>
</reference>
<gene>
    <name evidence="4" type="primary">DEF6</name>
</gene>
<reference evidence="4" key="3">
    <citation type="submission" date="2025-09" db="UniProtKB">
        <authorList>
            <consortium name="Ensembl"/>
        </authorList>
    </citation>
    <scope>IDENTIFICATION</scope>
</reference>
<dbReference type="InterPro" id="IPR001849">
    <property type="entry name" value="PH_domain"/>
</dbReference>
<dbReference type="Gene3D" id="2.30.29.30">
    <property type="entry name" value="Pleckstrin-homology domain (PH domain)/Phosphotyrosine-binding domain (PTB)"/>
    <property type="match status" value="1"/>
</dbReference>
<evidence type="ECO:0000313" key="5">
    <source>
        <dbReference type="Proteomes" id="UP000314981"/>
    </source>
</evidence>
<evidence type="ECO:0000259" key="3">
    <source>
        <dbReference type="PROSITE" id="PS50003"/>
    </source>
</evidence>
<organism evidence="4 5">
    <name type="scientific">Bos indicus x Bos taurus</name>
    <name type="common">Hybrid cattle</name>
    <dbReference type="NCBI Taxonomy" id="30522"/>
    <lineage>
        <taxon>Eukaryota</taxon>
        <taxon>Metazoa</taxon>
        <taxon>Chordata</taxon>
        <taxon>Craniata</taxon>
        <taxon>Vertebrata</taxon>
        <taxon>Euteleostomi</taxon>
        <taxon>Mammalia</taxon>
        <taxon>Eutheria</taxon>
        <taxon>Laurasiatheria</taxon>
        <taxon>Artiodactyla</taxon>
        <taxon>Ruminantia</taxon>
        <taxon>Pecora</taxon>
        <taxon>Bovidae</taxon>
        <taxon>Bovinae</taxon>
        <taxon>Bos</taxon>
    </lineage>
</organism>
<protein>
    <recommendedName>
        <fullName evidence="1">IRF4-binding protein</fullName>
    </recommendedName>
</protein>
<dbReference type="Pfam" id="PF00169">
    <property type="entry name" value="PH"/>
    <property type="match status" value="1"/>
</dbReference>
<dbReference type="GO" id="GO:0005634">
    <property type="term" value="C:nucleus"/>
    <property type="evidence" value="ECO:0007669"/>
    <property type="project" value="TreeGrafter"/>
</dbReference>